<feature type="transmembrane region" description="Helical" evidence="1">
    <location>
        <begin position="81"/>
        <end position="99"/>
    </location>
</feature>
<protein>
    <recommendedName>
        <fullName evidence="4">DUF1304 domain-containing protein</fullName>
    </recommendedName>
</protein>
<evidence type="ECO:0008006" key="4">
    <source>
        <dbReference type="Google" id="ProtNLM"/>
    </source>
</evidence>
<dbReference type="EMBL" id="CACRYJ010000035">
    <property type="protein sequence ID" value="VZO37627.1"/>
    <property type="molecule type" value="Genomic_DNA"/>
</dbReference>
<keyword evidence="1" id="KW-0472">Membrane</keyword>
<feature type="transmembrane region" description="Helical" evidence="1">
    <location>
        <begin position="105"/>
        <end position="127"/>
    </location>
</feature>
<keyword evidence="1" id="KW-0812">Transmembrane</keyword>
<keyword evidence="1" id="KW-1133">Transmembrane helix</keyword>
<comment type="caution">
    <text evidence="2">The sequence shown here is derived from an EMBL/GenBank/DDBJ whole genome shotgun (WGS) entry which is preliminary data.</text>
</comment>
<evidence type="ECO:0000313" key="3">
    <source>
        <dbReference type="Proteomes" id="UP000419743"/>
    </source>
</evidence>
<sequence>MLVLAQVLAGLAALVHVYIFVLESFAWNTPRGRATFATTPEQAASSADLAYNQGFYNLFLAVMSATGIGLLALGVTGPGAALVYAGAGSMALAAVVLVTRNRAMARAAAVQGVAPLLAVVALTVALVG</sequence>
<dbReference type="Proteomes" id="UP000419743">
    <property type="component" value="Unassembled WGS sequence"/>
</dbReference>
<evidence type="ECO:0000256" key="1">
    <source>
        <dbReference type="SAM" id="Phobius"/>
    </source>
</evidence>
<dbReference type="InterPro" id="IPR009732">
    <property type="entry name" value="DUF1304"/>
</dbReference>
<keyword evidence="3" id="KW-1185">Reference proteome</keyword>
<accession>A0A7M4DKF8</accession>
<feature type="transmembrane region" description="Helical" evidence="1">
    <location>
        <begin position="55"/>
        <end position="74"/>
    </location>
</feature>
<organism evidence="2 3">
    <name type="scientific">Occultella aeris</name>
    <dbReference type="NCBI Taxonomy" id="2761496"/>
    <lineage>
        <taxon>Bacteria</taxon>
        <taxon>Bacillati</taxon>
        <taxon>Actinomycetota</taxon>
        <taxon>Actinomycetes</taxon>
        <taxon>Micrococcales</taxon>
        <taxon>Ruaniaceae</taxon>
        <taxon>Occultella</taxon>
    </lineage>
</organism>
<proteinExistence type="predicted"/>
<dbReference type="Pfam" id="PF06993">
    <property type="entry name" value="DUF1304"/>
    <property type="match status" value="1"/>
</dbReference>
<reference evidence="2 3" key="1">
    <citation type="submission" date="2019-11" db="EMBL/GenBank/DDBJ databases">
        <authorList>
            <person name="Criscuolo A."/>
        </authorList>
    </citation>
    <scope>NUCLEOTIDE SEQUENCE [LARGE SCALE GENOMIC DNA]</scope>
    <source>
        <strain evidence="2">CIP111667</strain>
    </source>
</reference>
<name>A0A7M4DKF8_9MICO</name>
<dbReference type="PANTHER" id="PTHR38446">
    <property type="entry name" value="BLL0914 PROTEIN"/>
    <property type="match status" value="1"/>
</dbReference>
<evidence type="ECO:0000313" key="2">
    <source>
        <dbReference type="EMBL" id="VZO37627.1"/>
    </source>
</evidence>
<gene>
    <name evidence="2" type="ORF">HALOF300_02621</name>
</gene>
<dbReference type="AlphaFoldDB" id="A0A7M4DKF8"/>
<dbReference type="PANTHER" id="PTHR38446:SF1">
    <property type="entry name" value="BLL0914 PROTEIN"/>
    <property type="match status" value="1"/>
</dbReference>
<dbReference type="RefSeq" id="WP_156741363.1">
    <property type="nucleotide sequence ID" value="NZ_CACRYJ010000035.1"/>
</dbReference>